<proteinExistence type="predicted"/>
<feature type="domain" description="Class II aldolase/adducin N-terminal" evidence="3">
    <location>
        <begin position="9"/>
        <end position="187"/>
    </location>
</feature>
<dbReference type="InterPro" id="IPR050197">
    <property type="entry name" value="Aldolase_class_II_sugar_metab"/>
</dbReference>
<keyword evidence="2" id="KW-0456">Lyase</keyword>
<protein>
    <submittedName>
        <fullName evidence="4">Fuculose phosphate aldolase</fullName>
    </submittedName>
</protein>
<dbReference type="SUPFAM" id="SSF53639">
    <property type="entry name" value="AraD/HMP-PK domain-like"/>
    <property type="match status" value="1"/>
</dbReference>
<dbReference type="InterPro" id="IPR001303">
    <property type="entry name" value="Aldolase_II/adducin_N"/>
</dbReference>
<dbReference type="Pfam" id="PF00596">
    <property type="entry name" value="Aldolase_II"/>
    <property type="match status" value="1"/>
</dbReference>
<keyword evidence="1" id="KW-0479">Metal-binding</keyword>
<dbReference type="EMBL" id="LZEU01000001">
    <property type="protein sequence ID" value="MBC9252366.1"/>
    <property type="molecule type" value="Genomic_DNA"/>
</dbReference>
<reference evidence="4 5" key="1">
    <citation type="submission" date="2016-06" db="EMBL/GenBank/DDBJ databases">
        <authorList>
            <person name="Ramos C."/>
            <person name="Pintado A."/>
            <person name="Crespo-Gomez J.I."/>
        </authorList>
    </citation>
    <scope>NUCLEOTIDE SEQUENCE [LARGE SCALE GENOMIC DNA]</scope>
    <source>
        <strain evidence="4 5">AVO110</strain>
    </source>
</reference>
<name>A0ABR7S477_AQUAC</name>
<dbReference type="RefSeq" id="WP_187807832.1">
    <property type="nucleotide sequence ID" value="NZ_LZEU01000001.1"/>
</dbReference>
<comment type="caution">
    <text evidence="4">The sequence shown here is derived from an EMBL/GenBank/DDBJ whole genome shotgun (WGS) entry which is preliminary data.</text>
</comment>
<evidence type="ECO:0000313" key="4">
    <source>
        <dbReference type="EMBL" id="MBC9252366.1"/>
    </source>
</evidence>
<keyword evidence="5" id="KW-1185">Reference proteome</keyword>
<evidence type="ECO:0000313" key="5">
    <source>
        <dbReference type="Proteomes" id="UP000744555"/>
    </source>
</evidence>
<gene>
    <name evidence="4" type="ORF">A9179_19005</name>
</gene>
<evidence type="ECO:0000256" key="2">
    <source>
        <dbReference type="ARBA" id="ARBA00023239"/>
    </source>
</evidence>
<dbReference type="PANTHER" id="PTHR22789:SF0">
    <property type="entry name" value="3-OXO-TETRONATE 4-PHOSPHATE DECARBOXYLASE-RELATED"/>
    <property type="match status" value="1"/>
</dbReference>
<accession>A0ABR7S477</accession>
<dbReference type="Proteomes" id="UP000744555">
    <property type="component" value="Unassembled WGS sequence"/>
</dbReference>
<dbReference type="InterPro" id="IPR036409">
    <property type="entry name" value="Aldolase_II/adducin_N_sf"/>
</dbReference>
<dbReference type="SMART" id="SM01007">
    <property type="entry name" value="Aldolase_II"/>
    <property type="match status" value="1"/>
</dbReference>
<dbReference type="PANTHER" id="PTHR22789">
    <property type="entry name" value="FUCULOSE PHOSPHATE ALDOLASE"/>
    <property type="match status" value="1"/>
</dbReference>
<evidence type="ECO:0000259" key="3">
    <source>
        <dbReference type="SMART" id="SM01007"/>
    </source>
</evidence>
<sequence>MSLEQQAREAVVRTAVQLADQGFLAGVGGNLALRIDAERFAVTPSASDYYAMSADDICVLRLDSLEQLSGHGKPSVESGLHARVLQARPDCWASVHTHQPVASAFTLLDRPLPVYSAEARQLIGGEVPMCAYAPSGTRWLAANVGKQVRPELNAYLMRNHGAVCLGATLADACRVVELLEQEAVRWFRQALAAEPDNLLYQHTLAALNA</sequence>
<evidence type="ECO:0000256" key="1">
    <source>
        <dbReference type="ARBA" id="ARBA00022723"/>
    </source>
</evidence>
<organism evidence="4 5">
    <name type="scientific">Aquipseudomonas alcaligenes</name>
    <name type="common">Pseudomonas alcaligenes</name>
    <dbReference type="NCBI Taxonomy" id="43263"/>
    <lineage>
        <taxon>Bacteria</taxon>
        <taxon>Pseudomonadati</taxon>
        <taxon>Pseudomonadota</taxon>
        <taxon>Gammaproteobacteria</taxon>
        <taxon>Pseudomonadales</taxon>
        <taxon>Pseudomonadaceae</taxon>
        <taxon>Aquipseudomonas</taxon>
    </lineage>
</organism>
<dbReference type="Gene3D" id="3.40.225.10">
    <property type="entry name" value="Class II aldolase/adducin N-terminal domain"/>
    <property type="match status" value="1"/>
</dbReference>